<protein>
    <recommendedName>
        <fullName evidence="1">DUF5753 domain-containing protein</fullName>
    </recommendedName>
</protein>
<sequence>MPVEDRSPVVRQFAGALMAALINAGAPSFARIESMAKKVRHPRVEPLPHSTVQGHLSGDRRGLPRWEMVRSLVVVLRIFASMAGKDPDEVIGTVDEWEVRHKAAVAEFKNRPGSTWVEEAAPDIGQAAADAPVLMSVAVNGTTARRERGGDQDAEVHALLDDMARRLGTYGWWHGDRRLVPPWHAPYLSLEPAAERIHSYEHVFCPGLLQDEDYARAVICLEHGDAPAAEIDRRVALRMDRQRILHRPKPVNLWCVLDETALYRQQGGRQIQRAQIQHLIDLSQQSNITIQIMPMATGGEYAAIGAVSRLRFAADWAQDVFYLEDPFGAHYPDAHTAKLYYSLFLNKASIKAETPADSIRFLHRALRKI</sequence>
<organism evidence="2 3">
    <name type="scientific">Actinomadura rubrisoli</name>
    <dbReference type="NCBI Taxonomy" id="2530368"/>
    <lineage>
        <taxon>Bacteria</taxon>
        <taxon>Bacillati</taxon>
        <taxon>Actinomycetota</taxon>
        <taxon>Actinomycetes</taxon>
        <taxon>Streptosporangiales</taxon>
        <taxon>Thermomonosporaceae</taxon>
        <taxon>Actinomadura</taxon>
    </lineage>
</organism>
<evidence type="ECO:0000313" key="3">
    <source>
        <dbReference type="Proteomes" id="UP000294513"/>
    </source>
</evidence>
<evidence type="ECO:0000313" key="2">
    <source>
        <dbReference type="EMBL" id="TDD64911.1"/>
    </source>
</evidence>
<reference evidence="2 3" key="1">
    <citation type="submission" date="2019-03" db="EMBL/GenBank/DDBJ databases">
        <title>Draft genome sequences of novel Actinobacteria.</title>
        <authorList>
            <person name="Sahin N."/>
            <person name="Ay H."/>
            <person name="Saygin H."/>
        </authorList>
    </citation>
    <scope>NUCLEOTIDE SEQUENCE [LARGE SCALE GENOMIC DNA]</scope>
    <source>
        <strain evidence="2 3">H3C3</strain>
    </source>
</reference>
<proteinExistence type="predicted"/>
<name>A0A4R4ZZU6_9ACTN</name>
<dbReference type="InterPro" id="IPR043917">
    <property type="entry name" value="DUF5753"/>
</dbReference>
<feature type="domain" description="DUF5753" evidence="1">
    <location>
        <begin position="187"/>
        <end position="364"/>
    </location>
</feature>
<comment type="caution">
    <text evidence="2">The sequence shown here is derived from an EMBL/GenBank/DDBJ whole genome shotgun (WGS) entry which is preliminary data.</text>
</comment>
<dbReference type="Proteomes" id="UP000294513">
    <property type="component" value="Unassembled WGS sequence"/>
</dbReference>
<dbReference type="AlphaFoldDB" id="A0A4R4ZZU6"/>
<accession>A0A4R4ZZU6</accession>
<gene>
    <name evidence="2" type="ORF">E1298_41930</name>
</gene>
<dbReference type="RefSeq" id="WP_131902950.1">
    <property type="nucleotide sequence ID" value="NZ_SMKU01000427.1"/>
</dbReference>
<dbReference type="EMBL" id="SMKU01000427">
    <property type="protein sequence ID" value="TDD64911.1"/>
    <property type="molecule type" value="Genomic_DNA"/>
</dbReference>
<dbReference type="Pfam" id="PF19054">
    <property type="entry name" value="DUF5753"/>
    <property type="match status" value="1"/>
</dbReference>
<keyword evidence="3" id="KW-1185">Reference proteome</keyword>
<evidence type="ECO:0000259" key="1">
    <source>
        <dbReference type="Pfam" id="PF19054"/>
    </source>
</evidence>
<dbReference type="OrthoDB" id="3456595at2"/>